<gene>
    <name evidence="8" type="ORF">PANDA_018601</name>
</gene>
<dbReference type="InParanoid" id="D2I0C1"/>
<feature type="compositionally biased region" description="Polar residues" evidence="6">
    <location>
        <begin position="14"/>
        <end position="25"/>
    </location>
</feature>
<dbReference type="GO" id="GO:0016251">
    <property type="term" value="F:RNA polymerase II general transcription initiation factor activity"/>
    <property type="evidence" value="ECO:0007669"/>
    <property type="project" value="TreeGrafter"/>
</dbReference>
<dbReference type="PANTHER" id="PTHR12228">
    <property type="entry name" value="TRANSCRIPTION INITIATION FACTOR TFIID 55 KD SUBUNIT-RELATED"/>
    <property type="match status" value="1"/>
</dbReference>
<dbReference type="InterPro" id="IPR006751">
    <property type="entry name" value="TAFII55_prot_cons_reg"/>
</dbReference>
<dbReference type="InterPro" id="IPR037817">
    <property type="entry name" value="TAF7"/>
</dbReference>
<evidence type="ECO:0000256" key="6">
    <source>
        <dbReference type="SAM" id="MobiDB-lite"/>
    </source>
</evidence>
<dbReference type="PANTHER" id="PTHR12228:SF8">
    <property type="entry name" value="TRANSCRIPTION INITIATION FACTOR TFIID SUBUNIT 7-LIKE"/>
    <property type="match status" value="1"/>
</dbReference>
<comment type="subcellular location">
    <subcellularLocation>
        <location evidence="1">Nucleus</location>
    </subcellularLocation>
</comment>
<comment type="similarity">
    <text evidence="2">Belongs to the TAF7 family.</text>
</comment>
<dbReference type="AlphaFoldDB" id="D2I0C1"/>
<organism evidence="8">
    <name type="scientific">Ailuropoda melanoleuca</name>
    <name type="common">Giant panda</name>
    <dbReference type="NCBI Taxonomy" id="9646"/>
    <lineage>
        <taxon>Eukaryota</taxon>
        <taxon>Metazoa</taxon>
        <taxon>Chordata</taxon>
        <taxon>Craniata</taxon>
        <taxon>Vertebrata</taxon>
        <taxon>Euteleostomi</taxon>
        <taxon>Mammalia</taxon>
        <taxon>Eutheria</taxon>
        <taxon>Laurasiatheria</taxon>
        <taxon>Carnivora</taxon>
        <taxon>Caniformia</taxon>
        <taxon>Ursidae</taxon>
        <taxon>Ailuropoda</taxon>
    </lineage>
</organism>
<feature type="region of interest" description="Disordered" evidence="6">
    <location>
        <begin position="1"/>
        <end position="97"/>
    </location>
</feature>
<keyword evidence="4" id="KW-0804">Transcription</keyword>
<evidence type="ECO:0000259" key="7">
    <source>
        <dbReference type="SMART" id="SM01370"/>
    </source>
</evidence>
<keyword evidence="5" id="KW-0539">Nucleus</keyword>
<proteinExistence type="inferred from homology"/>
<evidence type="ECO:0000256" key="4">
    <source>
        <dbReference type="ARBA" id="ARBA00023163"/>
    </source>
</evidence>
<evidence type="ECO:0000256" key="3">
    <source>
        <dbReference type="ARBA" id="ARBA00023015"/>
    </source>
</evidence>
<feature type="compositionally biased region" description="Basic and acidic residues" evidence="6">
    <location>
        <begin position="26"/>
        <end position="39"/>
    </location>
</feature>
<feature type="compositionally biased region" description="Basic and acidic residues" evidence="6">
    <location>
        <begin position="83"/>
        <end position="97"/>
    </location>
</feature>
<dbReference type="GO" id="GO:0051123">
    <property type="term" value="P:RNA polymerase II preinitiation complex assembly"/>
    <property type="evidence" value="ECO:0007669"/>
    <property type="project" value="TreeGrafter"/>
</dbReference>
<name>D2I0C1_AILME</name>
<reference evidence="8" key="1">
    <citation type="journal article" date="2010" name="Nature">
        <title>The sequence and de novo assembly of the giant panda genome.</title>
        <authorList>
            <person name="Li R."/>
            <person name="Fan W."/>
            <person name="Tian G."/>
            <person name="Zhu H."/>
            <person name="He L."/>
            <person name="Cai J."/>
            <person name="Huang Q."/>
            <person name="Cai Q."/>
            <person name="Li B."/>
            <person name="Bai Y."/>
            <person name="Zhang Z."/>
            <person name="Zhang Y."/>
            <person name="Wang W."/>
            <person name="Li J."/>
            <person name="Wei F."/>
            <person name="Li H."/>
            <person name="Jian M."/>
            <person name="Li J."/>
            <person name="Zhang Z."/>
            <person name="Nielsen R."/>
            <person name="Li D."/>
            <person name="Gu W."/>
            <person name="Yang Z."/>
            <person name="Xuan Z."/>
            <person name="Ryder O.A."/>
            <person name="Leung F.C."/>
            <person name="Zhou Y."/>
            <person name="Cao J."/>
            <person name="Sun X."/>
            <person name="Fu Y."/>
            <person name="Fang X."/>
            <person name="Guo X."/>
            <person name="Wang B."/>
            <person name="Hou R."/>
            <person name="Shen F."/>
            <person name="Mu B."/>
            <person name="Ni P."/>
            <person name="Lin R."/>
            <person name="Qian W."/>
            <person name="Wang G."/>
            <person name="Yu C."/>
            <person name="Nie W."/>
            <person name="Wang J."/>
            <person name="Wu Z."/>
            <person name="Liang H."/>
            <person name="Min J."/>
            <person name="Wu Q."/>
            <person name="Cheng S."/>
            <person name="Ruan J."/>
            <person name="Wang M."/>
            <person name="Shi Z."/>
            <person name="Wen M."/>
            <person name="Liu B."/>
            <person name="Ren X."/>
            <person name="Zheng H."/>
            <person name="Dong D."/>
            <person name="Cook K."/>
            <person name="Shan G."/>
            <person name="Zhang H."/>
            <person name="Kosiol C."/>
            <person name="Xie X."/>
            <person name="Lu Z."/>
            <person name="Zheng H."/>
            <person name="Li Y."/>
            <person name="Steiner C.C."/>
            <person name="Lam T.T."/>
            <person name="Lin S."/>
            <person name="Zhang Q."/>
            <person name="Li G."/>
            <person name="Tian J."/>
            <person name="Gong T."/>
            <person name="Liu H."/>
            <person name="Zhang D."/>
            <person name="Fang L."/>
            <person name="Ye C."/>
            <person name="Zhang J."/>
            <person name="Hu W."/>
            <person name="Xu A."/>
            <person name="Ren Y."/>
            <person name="Zhang G."/>
            <person name="Bruford M.W."/>
            <person name="Li Q."/>
            <person name="Ma L."/>
            <person name="Guo Y."/>
            <person name="An N."/>
            <person name="Hu Y."/>
            <person name="Zheng Y."/>
            <person name="Shi Y."/>
            <person name="Li Z."/>
            <person name="Liu Q."/>
            <person name="Chen Y."/>
            <person name="Zhao J."/>
            <person name="Qu N."/>
            <person name="Zhao S."/>
            <person name="Tian F."/>
            <person name="Wang X."/>
            <person name="Wang H."/>
            <person name="Xu L."/>
            <person name="Liu X."/>
            <person name="Vinar T."/>
            <person name="Wang Y."/>
            <person name="Lam T.W."/>
            <person name="Yiu S.M."/>
            <person name="Liu S."/>
            <person name="Zhang H."/>
            <person name="Li D."/>
            <person name="Huang Y."/>
            <person name="Wang X."/>
            <person name="Yang G."/>
            <person name="Jiang Z."/>
            <person name="Wang J."/>
            <person name="Qin N."/>
            <person name="Li L."/>
            <person name="Li J."/>
            <person name="Bolund L."/>
            <person name="Kristiansen K."/>
            <person name="Wong G.K."/>
            <person name="Olson M."/>
            <person name="Zhang X."/>
            <person name="Li S."/>
            <person name="Yang H."/>
            <person name="Wang J."/>
            <person name="Wang J."/>
        </authorList>
    </citation>
    <scope>NUCLEOTIDE SEQUENCE [LARGE SCALE GENOMIC DNA]</scope>
</reference>
<feature type="non-terminal residue" evidence="8">
    <location>
        <position position="349"/>
    </location>
</feature>
<sequence>MEHPEQQPPDPLENDSTPTVSTSEVTRSRDPQISVDERTGTVGDQGAKNASYQDTQIPADRVTQADADSCTQLGAAAPQENLPEGKEMSESQDEPPHELENQFILRLPPEHASTVRKIIRSGSVAMKDKLKIDLSSDGRHAVVEVEDVSLAAKVVDLPCVIGSLKTLDKKTFYKTADISQMLVCTADGDLHSPPEEQDTSTDLKVIGENEKEREKKYVWKHGITPPLKNVRMKRFRKTTKKVSCMLLLLLNDLTGIPPSPALVQYIESPDVEKEVKRLLCSDAEAVSARWEVIAEDETKEIESQGSIPGFAISPGMSDYKQDHISSEYGMLREVFSDSSSNSDEEDGDD</sequence>
<dbReference type="Pfam" id="PF04658">
    <property type="entry name" value="TAFII55_N"/>
    <property type="match status" value="1"/>
</dbReference>
<evidence type="ECO:0000313" key="8">
    <source>
        <dbReference type="EMBL" id="EFB14411.1"/>
    </source>
</evidence>
<dbReference type="EMBL" id="GL193876">
    <property type="protein sequence ID" value="EFB14411.1"/>
    <property type="molecule type" value="Genomic_DNA"/>
</dbReference>
<dbReference type="GO" id="GO:0005669">
    <property type="term" value="C:transcription factor TFIID complex"/>
    <property type="evidence" value="ECO:0007669"/>
    <property type="project" value="InterPro"/>
</dbReference>
<feature type="compositionally biased region" description="Pro residues" evidence="6">
    <location>
        <begin position="1"/>
        <end position="11"/>
    </location>
</feature>
<accession>D2I0C1</accession>
<dbReference type="SMART" id="SM01370">
    <property type="entry name" value="TAFII55_N"/>
    <property type="match status" value="1"/>
</dbReference>
<evidence type="ECO:0000256" key="5">
    <source>
        <dbReference type="ARBA" id="ARBA00023242"/>
    </source>
</evidence>
<feature type="domain" description="TAFII55 protein conserved region" evidence="7">
    <location>
        <begin position="99"/>
        <end position="287"/>
    </location>
</feature>
<evidence type="ECO:0000256" key="2">
    <source>
        <dbReference type="ARBA" id="ARBA00009368"/>
    </source>
</evidence>
<protein>
    <recommendedName>
        <fullName evidence="7">TAFII55 protein conserved region domain-containing protein</fullName>
    </recommendedName>
</protein>
<evidence type="ECO:0000256" key="1">
    <source>
        <dbReference type="ARBA" id="ARBA00004123"/>
    </source>
</evidence>
<keyword evidence="3" id="KW-0805">Transcription regulation</keyword>
<dbReference type="CDD" id="cd08047">
    <property type="entry name" value="TAF7"/>
    <property type="match status" value="1"/>
</dbReference>